<reference evidence="2" key="1">
    <citation type="submission" date="2023-07" db="EMBL/GenBank/DDBJ databases">
        <title>Molecular identification of indigenous halophilic bacteria isolated from red sea cost, biodegradation of synthetic dyes and assessment of degraded metabolite toxicity.</title>
        <authorList>
            <person name="Chaieb K."/>
            <person name="Altayb H.N."/>
        </authorList>
    </citation>
    <scope>NUCLEOTIDE SEQUENCE [LARGE SCALE GENOMIC DNA]</scope>
    <source>
        <strain evidence="2">K20</strain>
    </source>
</reference>
<dbReference type="Gene3D" id="2.40.360.10">
    <property type="entry name" value="YmcC-like"/>
    <property type="match status" value="1"/>
</dbReference>
<dbReference type="InterPro" id="IPR021308">
    <property type="entry name" value="GfcB"/>
</dbReference>
<proteinExistence type="predicted"/>
<evidence type="ECO:0000313" key="1">
    <source>
        <dbReference type="EMBL" id="MCA2016108.1"/>
    </source>
</evidence>
<keyword evidence="2" id="KW-1185">Reference proteome</keyword>
<dbReference type="Pfam" id="PF11102">
    <property type="entry name" value="YjbF"/>
    <property type="match status" value="1"/>
</dbReference>
<protein>
    <submittedName>
        <fullName evidence="1">YjbF family lipoprotein</fullName>
    </submittedName>
</protein>
<dbReference type="InterPro" id="IPR023373">
    <property type="entry name" value="YmcC_sf"/>
</dbReference>
<dbReference type="SUPFAM" id="SSF159270">
    <property type="entry name" value="YmcC-like"/>
    <property type="match status" value="1"/>
</dbReference>
<organism evidence="1 2">
    <name type="scientific">Vibrio tritonius</name>
    <dbReference type="NCBI Taxonomy" id="1435069"/>
    <lineage>
        <taxon>Bacteria</taxon>
        <taxon>Pseudomonadati</taxon>
        <taxon>Pseudomonadota</taxon>
        <taxon>Gammaproteobacteria</taxon>
        <taxon>Vibrionales</taxon>
        <taxon>Vibrionaceae</taxon>
        <taxon>Vibrio</taxon>
    </lineage>
</organism>
<name>A0ABS7YL80_9VIBR</name>
<evidence type="ECO:0000313" key="2">
    <source>
        <dbReference type="Proteomes" id="UP001199044"/>
    </source>
</evidence>
<accession>A0ABS7YL80</accession>
<dbReference type="Proteomes" id="UP001199044">
    <property type="component" value="Unassembled WGS sequence"/>
</dbReference>
<keyword evidence="1" id="KW-0449">Lipoprotein</keyword>
<comment type="caution">
    <text evidence="1">The sequence shown here is derived from an EMBL/GenBank/DDBJ whole genome shotgun (WGS) entry which is preliminary data.</text>
</comment>
<dbReference type="RefSeq" id="WP_225250239.1">
    <property type="nucleotide sequence ID" value="NZ_JAIWIU010000046.1"/>
</dbReference>
<dbReference type="EMBL" id="JAIWIU010000046">
    <property type="protein sequence ID" value="MCA2016108.1"/>
    <property type="molecule type" value="Genomic_DNA"/>
</dbReference>
<dbReference type="PROSITE" id="PS51257">
    <property type="entry name" value="PROKAR_LIPOPROTEIN"/>
    <property type="match status" value="1"/>
</dbReference>
<sequence length="227" mass="25207">MRQLINTSIFIISLFLAGCSKNSSSLSQTFELAFFGPESQNITAEKIKELPYASLFVNQNNNPNALLVLAWAENSDNYQQSPIALKWLSANKELVVTQAGRVTKTVNLGGGNITRVTSKSTDPLALNLLLPATPKTWTYSLSWQPGQHNRYVAHSQFKITGHTSLALTLGEQQVTTVTEQVTIKDLNRTYENYYWLSDKDGHVVKSVQTLAPNLSTLTLTEAKPFEE</sequence>
<gene>
    <name evidence="1" type="ORF">LDJ79_08300</name>
</gene>